<protein>
    <submittedName>
        <fullName evidence="2">(raccoon dog) hypothetical protein</fullName>
    </submittedName>
</protein>
<dbReference type="InterPro" id="IPR023578">
    <property type="entry name" value="Ras_GEF_dom_sf"/>
</dbReference>
<name>A0A811XVA0_NYCPR</name>
<evidence type="ECO:0000256" key="1">
    <source>
        <dbReference type="SAM" id="MobiDB-lite"/>
    </source>
</evidence>
<dbReference type="PANTHER" id="PTHR46793:SF3">
    <property type="entry name" value="RIKEN CDNA 4930596D02 GENE"/>
    <property type="match status" value="1"/>
</dbReference>
<dbReference type="PANTHER" id="PTHR46793">
    <property type="entry name" value="1700018F24RIK PROTEIN-RELATED-RELATED"/>
    <property type="match status" value="1"/>
</dbReference>
<feature type="region of interest" description="Disordered" evidence="1">
    <location>
        <begin position="344"/>
        <end position="401"/>
    </location>
</feature>
<keyword evidence="3" id="KW-1185">Reference proteome</keyword>
<gene>
    <name evidence="2" type="ORF">NYPRO_LOCUS91</name>
</gene>
<dbReference type="EMBL" id="CAJHUB010000580">
    <property type="protein sequence ID" value="CAD7666357.1"/>
    <property type="molecule type" value="Genomic_DNA"/>
</dbReference>
<dbReference type="SUPFAM" id="SSF48366">
    <property type="entry name" value="Ras GEF"/>
    <property type="match status" value="1"/>
</dbReference>
<reference evidence="2" key="1">
    <citation type="submission" date="2020-12" db="EMBL/GenBank/DDBJ databases">
        <authorList>
            <consortium name="Molecular Ecology Group"/>
        </authorList>
    </citation>
    <scope>NUCLEOTIDE SEQUENCE</scope>
    <source>
        <strain evidence="2">TBG_1078</strain>
    </source>
</reference>
<dbReference type="Gene3D" id="1.20.870.10">
    <property type="entry name" value="Son of sevenless (SoS) protein Chain: S domain 1"/>
    <property type="match status" value="1"/>
</dbReference>
<evidence type="ECO:0000313" key="2">
    <source>
        <dbReference type="EMBL" id="CAD7666357.1"/>
    </source>
</evidence>
<accession>A0A811XVA0</accession>
<comment type="caution">
    <text evidence="2">The sequence shown here is derived from an EMBL/GenBank/DDBJ whole genome shotgun (WGS) entry which is preliminary data.</text>
</comment>
<proteinExistence type="predicted"/>
<organism evidence="2 3">
    <name type="scientific">Nyctereutes procyonoides</name>
    <name type="common">Raccoon dog</name>
    <name type="synonym">Canis procyonoides</name>
    <dbReference type="NCBI Taxonomy" id="34880"/>
    <lineage>
        <taxon>Eukaryota</taxon>
        <taxon>Metazoa</taxon>
        <taxon>Chordata</taxon>
        <taxon>Craniata</taxon>
        <taxon>Vertebrata</taxon>
        <taxon>Euteleostomi</taxon>
        <taxon>Mammalia</taxon>
        <taxon>Eutheria</taxon>
        <taxon>Laurasiatheria</taxon>
        <taxon>Carnivora</taxon>
        <taxon>Caniformia</taxon>
        <taxon>Canidae</taxon>
        <taxon>Nyctereutes</taxon>
    </lineage>
</organism>
<feature type="compositionally biased region" description="Basic residues" evidence="1">
    <location>
        <begin position="348"/>
        <end position="361"/>
    </location>
</feature>
<sequence length="401" mass="43692">MQTIPDGHDGFSGVKTGEEWKVVAEPRRVAAPPQAHLAGDIRSSKMFSCCRPTSGGSGSQVPQGCRLFQCCRLWLQHKNQRLRAFIRRRHQVTQSPGSCHGRSCCPQPPRARAAVCAPSPGLRAAPCRLHFPSVPPQGARASAGKGPPICPTKPSRTELLEQEFQQLLPALLRRDVISVFMFLDECHGFATTEEVAATGRFMGCPPPSSRYGCIAGGCGGNDAVLQPWKLAMCCILEIWVDYYRQDLCQLREFASLKKILEFLRQRMPGTDVELRARRYLQQLRRLHAVEPEAGGEEPAASVGPEVIEAILTAGAEGSAPAEVPAGEAKPLQIVVTALVPAAPWTSHLHPRPPGRRSRPRHLQAGSPECQSRHLPLEQLASIPEQPPDHLGSPPQLPPRGS</sequence>
<dbReference type="Proteomes" id="UP000645828">
    <property type="component" value="Unassembled WGS sequence"/>
</dbReference>
<dbReference type="AlphaFoldDB" id="A0A811XVA0"/>
<evidence type="ECO:0000313" key="3">
    <source>
        <dbReference type="Proteomes" id="UP000645828"/>
    </source>
</evidence>